<dbReference type="Pfam" id="PF19268">
    <property type="entry name" value="CIS_TMP"/>
    <property type="match status" value="1"/>
</dbReference>
<dbReference type="GeneID" id="69980296"/>
<dbReference type="HOGENOM" id="CLU_127506_0_0_10"/>
<dbReference type="AlphaFoldDB" id="A0A0F5IUF8"/>
<evidence type="ECO:0000313" key="1">
    <source>
        <dbReference type="EMBL" id="KKB49138.1"/>
    </source>
</evidence>
<sequence length="175" mass="20821">MENSNAQIFKVKNAGIVLTTPFLPMFFYRLGYLADSRREFIDKEKQIRGIFLLQYLATYSLEVKDSELMLFKIMLNYPLSDPLPCNIELTSKETSLIDELLNSLKINWSKMKNVSNRGFQETFLRREGVLEDMSDYWNLKMEEKPYDVLLDSVPWSYSMVKYPFQEKLIRVNWRN</sequence>
<dbReference type="Proteomes" id="UP000033047">
    <property type="component" value="Unassembled WGS sequence"/>
</dbReference>
<protein>
    <submittedName>
        <fullName evidence="1">Uncharacterized protein</fullName>
    </submittedName>
</protein>
<dbReference type="InterPro" id="IPR045538">
    <property type="entry name" value="CIS_TMP"/>
</dbReference>
<evidence type="ECO:0000313" key="2">
    <source>
        <dbReference type="Proteomes" id="UP000033047"/>
    </source>
</evidence>
<dbReference type="RefSeq" id="WP_007656660.1">
    <property type="nucleotide sequence ID" value="NZ_KQ033913.1"/>
</dbReference>
<gene>
    <name evidence="1" type="ORF">HMPREF1535_03764</name>
</gene>
<name>A0A0F5IUF8_9BACT</name>
<proteinExistence type="predicted"/>
<dbReference type="STRING" id="927665.HMPREF1535_03764"/>
<organism evidence="1 2">
    <name type="scientific">Parabacteroides goldsteinii DSM 19448 = WAL 12034</name>
    <dbReference type="NCBI Taxonomy" id="927665"/>
    <lineage>
        <taxon>Bacteria</taxon>
        <taxon>Pseudomonadati</taxon>
        <taxon>Bacteroidota</taxon>
        <taxon>Bacteroidia</taxon>
        <taxon>Bacteroidales</taxon>
        <taxon>Tannerellaceae</taxon>
        <taxon>Parabacteroides</taxon>
    </lineage>
</organism>
<dbReference type="EMBL" id="AQHV01000020">
    <property type="protein sequence ID" value="KKB49138.1"/>
    <property type="molecule type" value="Genomic_DNA"/>
</dbReference>
<reference evidence="1 2" key="1">
    <citation type="submission" date="2013-04" db="EMBL/GenBank/DDBJ databases">
        <title>The Genome Sequence of Parabacteroides goldsteinii DSM 19448.</title>
        <authorList>
            <consortium name="The Broad Institute Genomics Platform"/>
            <person name="Earl A."/>
            <person name="Ward D."/>
            <person name="Feldgarden M."/>
            <person name="Gevers D."/>
            <person name="Martens E."/>
            <person name="Sakamoto M."/>
            <person name="Benno Y."/>
            <person name="Song Y."/>
            <person name="Liu C."/>
            <person name="Lee J."/>
            <person name="Bolanos M."/>
            <person name="Vaisanen M.L."/>
            <person name="Finegold S.M."/>
            <person name="Walker B."/>
            <person name="Young S."/>
            <person name="Zeng Q."/>
            <person name="Gargeya S."/>
            <person name="Fitzgerald M."/>
            <person name="Haas B."/>
            <person name="Abouelleil A."/>
            <person name="Allen A.W."/>
            <person name="Alvarado L."/>
            <person name="Arachchi H.M."/>
            <person name="Berlin A.M."/>
            <person name="Chapman S.B."/>
            <person name="Gainer-Dewar J."/>
            <person name="Goldberg J."/>
            <person name="Griggs A."/>
            <person name="Gujja S."/>
            <person name="Hansen M."/>
            <person name="Howarth C."/>
            <person name="Imamovic A."/>
            <person name="Ireland A."/>
            <person name="Larimer J."/>
            <person name="McCowan C."/>
            <person name="Murphy C."/>
            <person name="Pearson M."/>
            <person name="Poon T.W."/>
            <person name="Priest M."/>
            <person name="Roberts A."/>
            <person name="Saif S."/>
            <person name="Shea T."/>
            <person name="Sisk P."/>
            <person name="Sykes S."/>
            <person name="Wortman J."/>
            <person name="Nusbaum C."/>
            <person name="Birren B."/>
        </authorList>
    </citation>
    <scope>NUCLEOTIDE SEQUENCE [LARGE SCALE GENOMIC DNA]</scope>
    <source>
        <strain evidence="1 2">DSM 19448</strain>
    </source>
</reference>
<dbReference type="PATRIC" id="fig|927665.4.peg.3872"/>
<comment type="caution">
    <text evidence="1">The sequence shown here is derived from an EMBL/GenBank/DDBJ whole genome shotgun (WGS) entry which is preliminary data.</text>
</comment>
<accession>A0A0F5IUF8</accession>